<dbReference type="EMBL" id="VSSQ01016008">
    <property type="protein sequence ID" value="MPM56937.1"/>
    <property type="molecule type" value="Genomic_DNA"/>
</dbReference>
<dbReference type="AlphaFoldDB" id="A0A645AV01"/>
<sequence length="305" mass="34904">MRAVGQGVQQCRSVAENVFADNTGRAQIDQVPVVHPSDVPQVKFQNFSAFRRIAPPVLLHQNQQSDQTDFVPRALQQLFRLRRSHAPERLRHFPALRIAHAKKAVARTVLAGSGLEKTLKPFRIRIPAGSGHRGHRRRGADRGRLRHPEEAIRPAAEKAAARQHPVRWHIVRPGLRRHAIDSGLRQRPAAKRLQRFAHIPRTPKRRMDAVADFHLARRIRHVHETGAADGDIFPLQDYLPVGDPRKRIRSLPAQMIQILHRLAGMAVKFLSAGIQPQRRFQRFHAGQQPLQFRRQQRNDPQPRSL</sequence>
<accession>A0A645AV01</accession>
<proteinExistence type="predicted"/>
<protein>
    <submittedName>
        <fullName evidence="1">Uncharacterized protein</fullName>
    </submittedName>
</protein>
<evidence type="ECO:0000313" key="1">
    <source>
        <dbReference type="EMBL" id="MPM56937.1"/>
    </source>
</evidence>
<reference evidence="1" key="1">
    <citation type="submission" date="2019-08" db="EMBL/GenBank/DDBJ databases">
        <authorList>
            <person name="Kucharzyk K."/>
            <person name="Murdoch R.W."/>
            <person name="Higgins S."/>
            <person name="Loffler F."/>
        </authorList>
    </citation>
    <scope>NUCLEOTIDE SEQUENCE</scope>
</reference>
<comment type="caution">
    <text evidence="1">The sequence shown here is derived from an EMBL/GenBank/DDBJ whole genome shotgun (WGS) entry which is preliminary data.</text>
</comment>
<organism evidence="1">
    <name type="scientific">bioreactor metagenome</name>
    <dbReference type="NCBI Taxonomy" id="1076179"/>
    <lineage>
        <taxon>unclassified sequences</taxon>
        <taxon>metagenomes</taxon>
        <taxon>ecological metagenomes</taxon>
    </lineage>
</organism>
<name>A0A645AV01_9ZZZZ</name>
<gene>
    <name evidence="1" type="ORF">SDC9_103754</name>
</gene>